<reference evidence="14" key="1">
    <citation type="submission" date="2016-10" db="EMBL/GenBank/DDBJ databases">
        <authorList>
            <person name="Varghese N."/>
            <person name="Submissions S."/>
        </authorList>
    </citation>
    <scope>NUCLEOTIDE SEQUENCE [LARGE SCALE GENOMIC DNA]</scope>
    <source>
        <strain evidence="14">DSM 19110</strain>
    </source>
</reference>
<keyword evidence="10" id="KW-0739">Sodium transport</keyword>
<dbReference type="PANTHER" id="PTHR42985">
    <property type="entry name" value="SODIUM-COUPLED MONOCARBOXYLATE TRANSPORTER"/>
    <property type="match status" value="1"/>
</dbReference>
<evidence type="ECO:0000256" key="3">
    <source>
        <dbReference type="ARBA" id="ARBA00022448"/>
    </source>
</evidence>
<comment type="subcellular location">
    <subcellularLocation>
        <location evidence="1">Cell membrane</location>
        <topology evidence="1">Multi-pass membrane protein</topology>
    </subcellularLocation>
</comment>
<keyword evidence="7" id="KW-0915">Sodium</keyword>
<comment type="similarity">
    <text evidence="2 11">Belongs to the sodium:solute symporter (SSF) (TC 2.A.21) family.</text>
</comment>
<dbReference type="GO" id="GO:0015293">
    <property type="term" value="F:symporter activity"/>
    <property type="evidence" value="ECO:0007669"/>
    <property type="project" value="TreeGrafter"/>
</dbReference>
<feature type="transmembrane region" description="Helical" evidence="12">
    <location>
        <begin position="123"/>
        <end position="150"/>
    </location>
</feature>
<feature type="transmembrane region" description="Helical" evidence="12">
    <location>
        <begin position="442"/>
        <end position="460"/>
    </location>
</feature>
<feature type="transmembrane region" description="Helical" evidence="12">
    <location>
        <begin position="237"/>
        <end position="256"/>
    </location>
</feature>
<feature type="transmembrane region" description="Helical" evidence="12">
    <location>
        <begin position="497"/>
        <end position="516"/>
    </location>
</feature>
<evidence type="ECO:0000256" key="11">
    <source>
        <dbReference type="RuleBase" id="RU362091"/>
    </source>
</evidence>
<keyword evidence="8" id="KW-0406">Ion transport</keyword>
<sequence>MSPAILLSFLIGYFLILIIIAFATSKKSSDNATFFIANRNSKWYLVAFGMIGTALSGVTFISVPGEVGAPSGNQFQYFQFVLGNAIGFIIIATVLLPLYYRMRLTSIYSYIEQRLGFYSYKTAASIFLISRTIGSAFRLYLVVIVLQRFIFDSYGIPFWATVLISLGLIWSYTFKGGLKTIIITDTLQTFFLVLSVFLTLYFICSSLNMDIPTAFESIKNSGYSKVFFYENFLSSDFYFSKQLIGGIFVTIAMTGLDQDLMQKNLSMKTIGEAQKNMFTFTGVFVVLNIFFLSVGALLYIYATRNGIEIPLDHVTGKPRTDFLFPEIALNHLSVIPAIVFMLGLTAATFATTDSALTALTTSFCVDFLHMDKENAPVVHHTTDKESMAAAERQHKDAADKKSKAAVSKRHMVHVAFSLLMFVVIIIFNAFNDESVVKGIFKVASYTYGPLLGLYSFGLFVRKRGLHDKLVPLICIISPALCYLLNANSATLLGGYKFSVELILVNGLITFIGLLLISKKTDLQTKF</sequence>
<evidence type="ECO:0000313" key="13">
    <source>
        <dbReference type="EMBL" id="SDL76758.1"/>
    </source>
</evidence>
<evidence type="ECO:0000313" key="14">
    <source>
        <dbReference type="Proteomes" id="UP000183200"/>
    </source>
</evidence>
<dbReference type="Proteomes" id="UP000183200">
    <property type="component" value="Unassembled WGS sequence"/>
</dbReference>
<evidence type="ECO:0000256" key="4">
    <source>
        <dbReference type="ARBA" id="ARBA00022475"/>
    </source>
</evidence>
<evidence type="ECO:0000256" key="6">
    <source>
        <dbReference type="ARBA" id="ARBA00022989"/>
    </source>
</evidence>
<keyword evidence="6 12" id="KW-1133">Transmembrane helix</keyword>
<feature type="transmembrane region" description="Helical" evidence="12">
    <location>
        <begin position="43"/>
        <end position="65"/>
    </location>
</feature>
<dbReference type="AlphaFoldDB" id="A0A1G9MR74"/>
<evidence type="ECO:0000256" key="1">
    <source>
        <dbReference type="ARBA" id="ARBA00004651"/>
    </source>
</evidence>
<dbReference type="InterPro" id="IPR001734">
    <property type="entry name" value="Na/solute_symporter"/>
</dbReference>
<organism evidence="13 14">
    <name type="scientific">Pedobacter steynii</name>
    <dbReference type="NCBI Taxonomy" id="430522"/>
    <lineage>
        <taxon>Bacteria</taxon>
        <taxon>Pseudomonadati</taxon>
        <taxon>Bacteroidota</taxon>
        <taxon>Sphingobacteriia</taxon>
        <taxon>Sphingobacteriales</taxon>
        <taxon>Sphingobacteriaceae</taxon>
        <taxon>Pedobacter</taxon>
    </lineage>
</organism>
<dbReference type="OrthoDB" id="891563at2"/>
<feature type="transmembrane region" description="Helical" evidence="12">
    <location>
        <begin position="469"/>
        <end position="485"/>
    </location>
</feature>
<evidence type="ECO:0000256" key="7">
    <source>
        <dbReference type="ARBA" id="ARBA00023053"/>
    </source>
</evidence>
<feature type="transmembrane region" description="Helical" evidence="12">
    <location>
        <begin position="77"/>
        <end position="102"/>
    </location>
</feature>
<keyword evidence="5 12" id="KW-0812">Transmembrane</keyword>
<accession>A0A1G9MR74</accession>
<feature type="transmembrane region" description="Helical" evidence="12">
    <location>
        <begin position="410"/>
        <end position="430"/>
    </location>
</feature>
<feature type="transmembrane region" description="Helical" evidence="12">
    <location>
        <begin position="6"/>
        <end position="23"/>
    </location>
</feature>
<keyword evidence="4" id="KW-1003">Cell membrane</keyword>
<feature type="transmembrane region" description="Helical" evidence="12">
    <location>
        <begin position="186"/>
        <end position="203"/>
    </location>
</feature>
<dbReference type="RefSeq" id="WP_074605022.1">
    <property type="nucleotide sequence ID" value="NZ_FNGY01000002.1"/>
</dbReference>
<evidence type="ECO:0000256" key="12">
    <source>
        <dbReference type="SAM" id="Phobius"/>
    </source>
</evidence>
<keyword evidence="9 12" id="KW-0472">Membrane</keyword>
<dbReference type="InterPro" id="IPR038377">
    <property type="entry name" value="Na/Glc_symporter_sf"/>
</dbReference>
<evidence type="ECO:0000256" key="8">
    <source>
        <dbReference type="ARBA" id="ARBA00023065"/>
    </source>
</evidence>
<keyword evidence="3" id="KW-0813">Transport</keyword>
<evidence type="ECO:0000256" key="10">
    <source>
        <dbReference type="ARBA" id="ARBA00023201"/>
    </source>
</evidence>
<dbReference type="EMBL" id="FNGY01000002">
    <property type="protein sequence ID" value="SDL76758.1"/>
    <property type="molecule type" value="Genomic_DNA"/>
</dbReference>
<evidence type="ECO:0000256" key="9">
    <source>
        <dbReference type="ARBA" id="ARBA00023136"/>
    </source>
</evidence>
<dbReference type="PANTHER" id="PTHR42985:SF47">
    <property type="entry name" value="INTEGRAL MEMBRANE TRANSPORT PROTEIN"/>
    <property type="match status" value="1"/>
</dbReference>
<name>A0A1G9MR74_9SPHI</name>
<evidence type="ECO:0000256" key="2">
    <source>
        <dbReference type="ARBA" id="ARBA00006434"/>
    </source>
</evidence>
<dbReference type="InterPro" id="IPR051163">
    <property type="entry name" value="Sodium:Solute_Symporter_SSF"/>
</dbReference>
<dbReference type="CDD" id="cd10326">
    <property type="entry name" value="SLC5sbd_NIS-like"/>
    <property type="match status" value="1"/>
</dbReference>
<dbReference type="Gene3D" id="1.20.1730.10">
    <property type="entry name" value="Sodium/glucose cotransporter"/>
    <property type="match status" value="1"/>
</dbReference>
<feature type="transmembrane region" description="Helical" evidence="12">
    <location>
        <begin position="156"/>
        <end position="174"/>
    </location>
</feature>
<dbReference type="GO" id="GO:0005886">
    <property type="term" value="C:plasma membrane"/>
    <property type="evidence" value="ECO:0007669"/>
    <property type="project" value="UniProtKB-SubCell"/>
</dbReference>
<keyword evidence="14" id="KW-1185">Reference proteome</keyword>
<proteinExistence type="inferred from homology"/>
<dbReference type="PROSITE" id="PS50283">
    <property type="entry name" value="NA_SOLUT_SYMP_3"/>
    <property type="match status" value="1"/>
</dbReference>
<evidence type="ECO:0000256" key="5">
    <source>
        <dbReference type="ARBA" id="ARBA00022692"/>
    </source>
</evidence>
<dbReference type="Pfam" id="PF00474">
    <property type="entry name" value="SSF"/>
    <property type="match status" value="1"/>
</dbReference>
<protein>
    <submittedName>
        <fullName evidence="13">Na+/proline symporter</fullName>
    </submittedName>
</protein>
<feature type="transmembrane region" description="Helical" evidence="12">
    <location>
        <begin position="277"/>
        <end position="302"/>
    </location>
</feature>
<dbReference type="STRING" id="430522.BFS30_16515"/>
<feature type="transmembrane region" description="Helical" evidence="12">
    <location>
        <begin position="322"/>
        <end position="344"/>
    </location>
</feature>
<gene>
    <name evidence="13" type="ORF">SAMN05421820_10298</name>
</gene>
<dbReference type="GO" id="GO:0006814">
    <property type="term" value="P:sodium ion transport"/>
    <property type="evidence" value="ECO:0007669"/>
    <property type="project" value="UniProtKB-KW"/>
</dbReference>